<evidence type="ECO:0000313" key="1">
    <source>
        <dbReference type="EMBL" id="SVC55366.1"/>
    </source>
</evidence>
<name>A0A382N2T5_9ZZZZ</name>
<dbReference type="InterPro" id="IPR013078">
    <property type="entry name" value="His_Pase_superF_clade-1"/>
</dbReference>
<dbReference type="PANTHER" id="PTHR47623">
    <property type="entry name" value="OS09G0287300 PROTEIN"/>
    <property type="match status" value="1"/>
</dbReference>
<evidence type="ECO:0008006" key="2">
    <source>
        <dbReference type="Google" id="ProtNLM"/>
    </source>
</evidence>
<dbReference type="PANTHER" id="PTHR47623:SF1">
    <property type="entry name" value="OS09G0287300 PROTEIN"/>
    <property type="match status" value="1"/>
</dbReference>
<protein>
    <recommendedName>
        <fullName evidence="2">Phosphohistidine phosphatase SixA</fullName>
    </recommendedName>
</protein>
<gene>
    <name evidence="1" type="ORF">METZ01_LOCUS308220</name>
</gene>
<dbReference type="EMBL" id="UINC01097559">
    <property type="protein sequence ID" value="SVC55366.1"/>
    <property type="molecule type" value="Genomic_DNA"/>
</dbReference>
<dbReference type="Gene3D" id="3.40.50.1240">
    <property type="entry name" value="Phosphoglycerate mutase-like"/>
    <property type="match status" value="1"/>
</dbReference>
<dbReference type="AlphaFoldDB" id="A0A382N2T5"/>
<sequence>VSYEIHAIQERPPLLASVTRRLIVMRHADSSHDYLNMSDHDRPLNARGQSEAPRMADALSERDWLPQLILVSSATRTLETLEGMSPHMDGARLDLRPEIYHAGVSTLVIQLEDILGEGTSMILGHNPGSENLINHLTGEWHEMPTAAAALLVETPDGWIVEEVLRPREI</sequence>
<dbReference type="InterPro" id="IPR029033">
    <property type="entry name" value="His_PPase_superfam"/>
</dbReference>
<organism evidence="1">
    <name type="scientific">marine metagenome</name>
    <dbReference type="NCBI Taxonomy" id="408172"/>
    <lineage>
        <taxon>unclassified sequences</taxon>
        <taxon>metagenomes</taxon>
        <taxon>ecological metagenomes</taxon>
    </lineage>
</organism>
<dbReference type="Pfam" id="PF00300">
    <property type="entry name" value="His_Phos_1"/>
    <property type="match status" value="1"/>
</dbReference>
<dbReference type="SUPFAM" id="SSF53254">
    <property type="entry name" value="Phosphoglycerate mutase-like"/>
    <property type="match status" value="1"/>
</dbReference>
<proteinExistence type="predicted"/>
<reference evidence="1" key="1">
    <citation type="submission" date="2018-05" db="EMBL/GenBank/DDBJ databases">
        <authorList>
            <person name="Lanie J.A."/>
            <person name="Ng W.-L."/>
            <person name="Kazmierczak K.M."/>
            <person name="Andrzejewski T.M."/>
            <person name="Davidsen T.M."/>
            <person name="Wayne K.J."/>
            <person name="Tettelin H."/>
            <person name="Glass J.I."/>
            <person name="Rusch D."/>
            <person name="Podicherti R."/>
            <person name="Tsui H.-C.T."/>
            <person name="Winkler M.E."/>
        </authorList>
    </citation>
    <scope>NUCLEOTIDE SEQUENCE</scope>
</reference>
<feature type="non-terminal residue" evidence="1">
    <location>
        <position position="1"/>
    </location>
</feature>
<dbReference type="CDD" id="cd07040">
    <property type="entry name" value="HP"/>
    <property type="match status" value="1"/>
</dbReference>
<accession>A0A382N2T5</accession>